<proteinExistence type="predicted"/>
<gene>
    <name evidence="1" type="ORF">PPRIM_AZ9-3.1.T1530107</name>
</gene>
<dbReference type="EMBL" id="CAJJDM010000158">
    <property type="protein sequence ID" value="CAD8112987.1"/>
    <property type="molecule type" value="Genomic_DNA"/>
</dbReference>
<sequence>MKNKQTQIASINWRCNKCNRKFDLISGCCVVTSQAISQITCHSCVKVLQKQSQVNVEQISEIVQEYQQIKAFFISNNLVELTSNTIFLNKLNISEPLKVLLQNSKEFQQNNSLTEADLQTYCKKRILFKQLFEDQILIQKIDNASMNLQSILKQYFYDEAAFPVLCIKIPKCQYHILYSKVLSNYFLILKYKTESEYMSTLKNKEILKQIKNQGYDPTIFISIYDLRSKANIYDDILIESLDLDYLTDDLIQSYLLEQRNIIYVSVEDAYYQINLNPRQKPKLIKKNVRFQVIGDNLIQLELNGYLKFNPDDNEVIQKQGIFTSNRPNNEFFISYNQKINSFIKYHQSLQNKNEIFEVIHLNKLQCTKRIIFTNYEKYNYNSIYHNYSFTYISKNNTILLTRESSICKSFLILLNLINNKMIRKIPISSKKCIQNSYLLKNQTVICLKYQQNQVELYHISTGRQILLLEYYEIYPIMQDEQLAISIKQDDIKIFQLAK</sequence>
<protein>
    <submittedName>
        <fullName evidence="1">Uncharacterized protein</fullName>
    </submittedName>
</protein>
<evidence type="ECO:0000313" key="1">
    <source>
        <dbReference type="EMBL" id="CAD8112987.1"/>
    </source>
</evidence>
<dbReference type="Proteomes" id="UP000688137">
    <property type="component" value="Unassembled WGS sequence"/>
</dbReference>
<evidence type="ECO:0000313" key="2">
    <source>
        <dbReference type="Proteomes" id="UP000688137"/>
    </source>
</evidence>
<name>A0A8S1QDH8_PARPR</name>
<accession>A0A8S1QDH8</accession>
<comment type="caution">
    <text evidence="1">The sequence shown here is derived from an EMBL/GenBank/DDBJ whole genome shotgun (WGS) entry which is preliminary data.</text>
</comment>
<reference evidence="1" key="1">
    <citation type="submission" date="2021-01" db="EMBL/GenBank/DDBJ databases">
        <authorList>
            <consortium name="Genoscope - CEA"/>
            <person name="William W."/>
        </authorList>
    </citation>
    <scope>NUCLEOTIDE SEQUENCE</scope>
</reference>
<keyword evidence="2" id="KW-1185">Reference proteome</keyword>
<dbReference type="AlphaFoldDB" id="A0A8S1QDH8"/>
<organism evidence="1 2">
    <name type="scientific">Paramecium primaurelia</name>
    <dbReference type="NCBI Taxonomy" id="5886"/>
    <lineage>
        <taxon>Eukaryota</taxon>
        <taxon>Sar</taxon>
        <taxon>Alveolata</taxon>
        <taxon>Ciliophora</taxon>
        <taxon>Intramacronucleata</taxon>
        <taxon>Oligohymenophorea</taxon>
        <taxon>Peniculida</taxon>
        <taxon>Parameciidae</taxon>
        <taxon>Paramecium</taxon>
    </lineage>
</organism>